<evidence type="ECO:0000256" key="1">
    <source>
        <dbReference type="ARBA" id="ARBA00004141"/>
    </source>
</evidence>
<sequence length="251" mass="26098">MSQPVTDPLPVAAPVQATAPVPPADRAPRTRRLLGWLLDFTVILAVAALLGWLTFNRISAKLTGVPGLVGISAWQLATSGGDLLGAGQGVGTSLWRSSVRAVWQGFAGLVLFAFAYRFASLALMGRTPGQALLGLRVLNRRDGQRPARSAAAGRAAAGTLVDVGWYALACCLLVGGAIGLSVLCWILAVAVFLLHSLLALAGTRRSLADRPSGTVVASAFRLQPVWTRLPGAMRRRAPDGETPPPAPVAAA</sequence>
<dbReference type="HOGENOM" id="CLU_096492_0_0_11"/>
<gene>
    <name evidence="7" type="ORF">SXIM_16330</name>
</gene>
<protein>
    <submittedName>
        <fullName evidence="7">RDD domain containing protein</fullName>
    </submittedName>
</protein>
<dbReference type="RefSeq" id="WP_078846868.1">
    <property type="nucleotide sequence ID" value="NZ_CP009922.3"/>
</dbReference>
<evidence type="ECO:0000256" key="4">
    <source>
        <dbReference type="ARBA" id="ARBA00023136"/>
    </source>
</evidence>
<reference evidence="7" key="1">
    <citation type="submission" date="2019-08" db="EMBL/GenBank/DDBJ databases">
        <title>Complete genome sequence of a mangrove-derived Streptomyces xiamenensis.</title>
        <authorList>
            <person name="Xu J."/>
        </authorList>
    </citation>
    <scope>NUCLEOTIDE SEQUENCE</scope>
    <source>
        <strain evidence="7">318</strain>
    </source>
</reference>
<evidence type="ECO:0000259" key="6">
    <source>
        <dbReference type="Pfam" id="PF06271"/>
    </source>
</evidence>
<feature type="transmembrane region" description="Helical" evidence="5">
    <location>
        <begin position="101"/>
        <end position="119"/>
    </location>
</feature>
<dbReference type="PATRIC" id="fig|408015.6.peg.1668"/>
<name>A0A0F7FSI6_9ACTN</name>
<dbReference type="GO" id="GO:0016020">
    <property type="term" value="C:membrane"/>
    <property type="evidence" value="ECO:0007669"/>
    <property type="project" value="UniProtKB-SubCell"/>
</dbReference>
<keyword evidence="4 5" id="KW-0472">Membrane</keyword>
<evidence type="ECO:0000313" key="8">
    <source>
        <dbReference type="Proteomes" id="UP000034034"/>
    </source>
</evidence>
<evidence type="ECO:0000313" key="7">
    <source>
        <dbReference type="EMBL" id="AKG43017.1"/>
    </source>
</evidence>
<keyword evidence="2 5" id="KW-0812">Transmembrane</keyword>
<feature type="domain" description="RDD" evidence="6">
    <location>
        <begin position="27"/>
        <end position="211"/>
    </location>
</feature>
<evidence type="ECO:0000256" key="5">
    <source>
        <dbReference type="SAM" id="Phobius"/>
    </source>
</evidence>
<organism evidence="7 8">
    <name type="scientific">Streptomyces xiamenensis</name>
    <dbReference type="NCBI Taxonomy" id="408015"/>
    <lineage>
        <taxon>Bacteria</taxon>
        <taxon>Bacillati</taxon>
        <taxon>Actinomycetota</taxon>
        <taxon>Actinomycetes</taxon>
        <taxon>Kitasatosporales</taxon>
        <taxon>Streptomycetaceae</taxon>
        <taxon>Streptomyces</taxon>
    </lineage>
</organism>
<dbReference type="InterPro" id="IPR010432">
    <property type="entry name" value="RDD"/>
</dbReference>
<keyword evidence="8" id="KW-1185">Reference proteome</keyword>
<keyword evidence="3 5" id="KW-1133">Transmembrane helix</keyword>
<evidence type="ECO:0000256" key="3">
    <source>
        <dbReference type="ARBA" id="ARBA00022989"/>
    </source>
</evidence>
<accession>A0A0F7FSI6</accession>
<dbReference type="STRING" id="408015.SXIM_16330"/>
<evidence type="ECO:0000256" key="2">
    <source>
        <dbReference type="ARBA" id="ARBA00022692"/>
    </source>
</evidence>
<dbReference type="Pfam" id="PF06271">
    <property type="entry name" value="RDD"/>
    <property type="match status" value="1"/>
</dbReference>
<dbReference type="EMBL" id="CP009922">
    <property type="protein sequence ID" value="AKG43017.1"/>
    <property type="molecule type" value="Genomic_DNA"/>
</dbReference>
<proteinExistence type="predicted"/>
<feature type="transmembrane region" description="Helical" evidence="5">
    <location>
        <begin position="33"/>
        <end position="55"/>
    </location>
</feature>
<comment type="subcellular location">
    <subcellularLocation>
        <location evidence="1">Membrane</location>
        <topology evidence="1">Multi-pass membrane protein</topology>
    </subcellularLocation>
</comment>
<dbReference type="KEGG" id="sxi:SXIM_16330"/>
<dbReference type="AlphaFoldDB" id="A0A0F7FSI6"/>
<dbReference type="Proteomes" id="UP000034034">
    <property type="component" value="Chromosome"/>
</dbReference>
<feature type="transmembrane region" description="Helical" evidence="5">
    <location>
        <begin position="165"/>
        <end position="198"/>
    </location>
</feature>